<dbReference type="Proteomes" id="UP000032582">
    <property type="component" value="Unassembled WGS sequence"/>
</dbReference>
<evidence type="ECO:0000313" key="2">
    <source>
        <dbReference type="EMBL" id="KJF78059.1"/>
    </source>
</evidence>
<sequence>MTDKKAITPAAVRKRRQRKNQQKDGLYRHEIALNEQENDMLDYIRHHRNPGRDPYDRNELIALLLLCDFERLKRQEANLGKCPYCNDELPEGCNGVFKGDSACWFTRDCRKLNLTSVTGHANIEDE</sequence>
<name>A0A0D8L8G2_MORMO</name>
<accession>A0A0D8L8G2</accession>
<dbReference type="EMBL" id="JZSH01000079">
    <property type="protein sequence ID" value="KJF78059.1"/>
    <property type="molecule type" value="Genomic_DNA"/>
</dbReference>
<proteinExistence type="predicted"/>
<dbReference type="PATRIC" id="fig|582.24.peg.2695"/>
<evidence type="ECO:0000313" key="3">
    <source>
        <dbReference type="Proteomes" id="UP000032582"/>
    </source>
</evidence>
<gene>
    <name evidence="2" type="ORF">UA45_08650</name>
</gene>
<protein>
    <submittedName>
        <fullName evidence="2">Uncharacterized protein</fullName>
    </submittedName>
</protein>
<dbReference type="RefSeq" id="WP_045138211.1">
    <property type="nucleotide sequence ID" value="NZ_JAKMWI010000001.1"/>
</dbReference>
<reference evidence="2 3" key="1">
    <citation type="submission" date="2015-02" db="EMBL/GenBank/DDBJ databases">
        <title>Whole genome shotgun sequencing of cultured foodborne pathogen.</title>
        <authorList>
            <person name="Timme R."/>
            <person name="Allard M.W."/>
            <person name="Strain E."/>
            <person name="Evans P.S."/>
            <person name="Brown E."/>
        </authorList>
    </citation>
    <scope>NUCLEOTIDE SEQUENCE [LARGE SCALE GENOMIC DNA]</scope>
    <source>
        <strain evidence="2 3">GCSL-TSO-24</strain>
    </source>
</reference>
<evidence type="ECO:0000256" key="1">
    <source>
        <dbReference type="SAM" id="MobiDB-lite"/>
    </source>
</evidence>
<comment type="caution">
    <text evidence="2">The sequence shown here is derived from an EMBL/GenBank/DDBJ whole genome shotgun (WGS) entry which is preliminary data.</text>
</comment>
<feature type="region of interest" description="Disordered" evidence="1">
    <location>
        <begin position="1"/>
        <end position="23"/>
    </location>
</feature>
<dbReference type="AlphaFoldDB" id="A0A0D8L8G2"/>
<organism evidence="2 3">
    <name type="scientific">Morganella morganii</name>
    <name type="common">Proteus morganii</name>
    <dbReference type="NCBI Taxonomy" id="582"/>
    <lineage>
        <taxon>Bacteria</taxon>
        <taxon>Pseudomonadati</taxon>
        <taxon>Pseudomonadota</taxon>
        <taxon>Gammaproteobacteria</taxon>
        <taxon>Enterobacterales</taxon>
        <taxon>Morganellaceae</taxon>
        <taxon>Morganella</taxon>
    </lineage>
</organism>